<protein>
    <submittedName>
        <fullName evidence="1">Uncharacterized protein</fullName>
    </submittedName>
</protein>
<evidence type="ECO:0000313" key="1">
    <source>
        <dbReference type="EMBL" id="GAA0166888.1"/>
    </source>
</evidence>
<dbReference type="Proteomes" id="UP001454036">
    <property type="component" value="Unassembled WGS sequence"/>
</dbReference>
<keyword evidence="2" id="KW-1185">Reference proteome</keyword>
<gene>
    <name evidence="1" type="ORF">LIER_21947</name>
</gene>
<evidence type="ECO:0000313" key="2">
    <source>
        <dbReference type="Proteomes" id="UP001454036"/>
    </source>
</evidence>
<name>A0AAV3QV07_LITER</name>
<sequence length="94" mass="10632">MHQPTTTHLSVAKRILRYLAGTSHHAIDYHFVREKVLLGDLIVRHVPTQLQLADLFTKALSSSKFLAAVSNLCLMQPIHNQHQLNLISHDLKSC</sequence>
<organism evidence="1 2">
    <name type="scientific">Lithospermum erythrorhizon</name>
    <name type="common">Purple gromwell</name>
    <name type="synonym">Lithospermum officinale var. erythrorhizon</name>
    <dbReference type="NCBI Taxonomy" id="34254"/>
    <lineage>
        <taxon>Eukaryota</taxon>
        <taxon>Viridiplantae</taxon>
        <taxon>Streptophyta</taxon>
        <taxon>Embryophyta</taxon>
        <taxon>Tracheophyta</taxon>
        <taxon>Spermatophyta</taxon>
        <taxon>Magnoliopsida</taxon>
        <taxon>eudicotyledons</taxon>
        <taxon>Gunneridae</taxon>
        <taxon>Pentapetalae</taxon>
        <taxon>asterids</taxon>
        <taxon>lamiids</taxon>
        <taxon>Boraginales</taxon>
        <taxon>Boraginaceae</taxon>
        <taxon>Boraginoideae</taxon>
        <taxon>Lithospermeae</taxon>
        <taxon>Lithospermum</taxon>
    </lineage>
</organism>
<reference evidence="1 2" key="1">
    <citation type="submission" date="2024-01" db="EMBL/GenBank/DDBJ databases">
        <title>The complete chloroplast genome sequence of Lithospermum erythrorhizon: insights into the phylogenetic relationship among Boraginaceae species and the maternal lineages of purple gromwells.</title>
        <authorList>
            <person name="Okada T."/>
            <person name="Watanabe K."/>
        </authorList>
    </citation>
    <scope>NUCLEOTIDE SEQUENCE [LARGE SCALE GENOMIC DNA]</scope>
</reference>
<dbReference type="EMBL" id="BAABME010005890">
    <property type="protein sequence ID" value="GAA0166888.1"/>
    <property type="molecule type" value="Genomic_DNA"/>
</dbReference>
<proteinExistence type="predicted"/>
<dbReference type="AlphaFoldDB" id="A0AAV3QV07"/>
<accession>A0AAV3QV07</accession>
<comment type="caution">
    <text evidence="1">The sequence shown here is derived from an EMBL/GenBank/DDBJ whole genome shotgun (WGS) entry which is preliminary data.</text>
</comment>